<gene>
    <name evidence="1" type="ORF">L6452_32227</name>
</gene>
<evidence type="ECO:0000313" key="2">
    <source>
        <dbReference type="Proteomes" id="UP001055879"/>
    </source>
</evidence>
<reference evidence="1 2" key="2">
    <citation type="journal article" date="2022" name="Mol. Ecol. Resour.">
        <title>The genomes of chicory, endive, great burdock and yacon provide insights into Asteraceae paleo-polyploidization history and plant inulin production.</title>
        <authorList>
            <person name="Fan W."/>
            <person name="Wang S."/>
            <person name="Wang H."/>
            <person name="Wang A."/>
            <person name="Jiang F."/>
            <person name="Liu H."/>
            <person name="Zhao H."/>
            <person name="Xu D."/>
            <person name="Zhang Y."/>
        </authorList>
    </citation>
    <scope>NUCLEOTIDE SEQUENCE [LARGE SCALE GENOMIC DNA]</scope>
    <source>
        <strain evidence="2">cv. Niubang</strain>
    </source>
</reference>
<protein>
    <submittedName>
        <fullName evidence="1">Uncharacterized protein</fullName>
    </submittedName>
</protein>
<sequence length="218" mass="24836">MPIRRGDRWFKVSPWKGIIRFGKRGKLSPQDSVIPLSELMVDEGNRCVEEPDAILERKSKKLRHKEVTLVKIRNRKLFIRLKSPFFGFEFGRNLGWSSGEFRLNSSTGKSDVQLVLCVPFGKRKVDYAFPLGNTKWTMRSLWETQSGLCVPSGKRKVDFAFPVGNAKCGLRTLLFALKSSLRHRLASVVGALVRFPLAVGCQGLWRDEFWSLESFGDV</sequence>
<proteinExistence type="predicted"/>
<comment type="caution">
    <text evidence="1">The sequence shown here is derived from an EMBL/GenBank/DDBJ whole genome shotgun (WGS) entry which is preliminary data.</text>
</comment>
<dbReference type="Proteomes" id="UP001055879">
    <property type="component" value="Linkage Group LG11"/>
</dbReference>
<evidence type="ECO:0000313" key="1">
    <source>
        <dbReference type="EMBL" id="KAI3692412.1"/>
    </source>
</evidence>
<keyword evidence="2" id="KW-1185">Reference proteome</keyword>
<reference evidence="2" key="1">
    <citation type="journal article" date="2022" name="Mol. Ecol. Resour.">
        <title>The genomes of chicory, endive, great burdock and yacon provide insights into Asteraceae palaeo-polyploidization history and plant inulin production.</title>
        <authorList>
            <person name="Fan W."/>
            <person name="Wang S."/>
            <person name="Wang H."/>
            <person name="Wang A."/>
            <person name="Jiang F."/>
            <person name="Liu H."/>
            <person name="Zhao H."/>
            <person name="Xu D."/>
            <person name="Zhang Y."/>
        </authorList>
    </citation>
    <scope>NUCLEOTIDE SEQUENCE [LARGE SCALE GENOMIC DNA]</scope>
    <source>
        <strain evidence="2">cv. Niubang</strain>
    </source>
</reference>
<name>A0ACB8Z4D7_ARCLA</name>
<organism evidence="1 2">
    <name type="scientific">Arctium lappa</name>
    <name type="common">Greater burdock</name>
    <name type="synonym">Lappa major</name>
    <dbReference type="NCBI Taxonomy" id="4217"/>
    <lineage>
        <taxon>Eukaryota</taxon>
        <taxon>Viridiplantae</taxon>
        <taxon>Streptophyta</taxon>
        <taxon>Embryophyta</taxon>
        <taxon>Tracheophyta</taxon>
        <taxon>Spermatophyta</taxon>
        <taxon>Magnoliopsida</taxon>
        <taxon>eudicotyledons</taxon>
        <taxon>Gunneridae</taxon>
        <taxon>Pentapetalae</taxon>
        <taxon>asterids</taxon>
        <taxon>campanulids</taxon>
        <taxon>Asterales</taxon>
        <taxon>Asteraceae</taxon>
        <taxon>Carduoideae</taxon>
        <taxon>Cardueae</taxon>
        <taxon>Arctiinae</taxon>
        <taxon>Arctium</taxon>
    </lineage>
</organism>
<dbReference type="EMBL" id="CM042057">
    <property type="protein sequence ID" value="KAI3692412.1"/>
    <property type="molecule type" value="Genomic_DNA"/>
</dbReference>
<accession>A0ACB8Z4D7</accession>